<dbReference type="EMBL" id="MZ348422">
    <property type="protein sequence ID" value="QYN80008.1"/>
    <property type="molecule type" value="Genomic_DNA"/>
</dbReference>
<protein>
    <submittedName>
        <fullName evidence="1">Uncharacterized protein</fullName>
    </submittedName>
</protein>
<proteinExistence type="predicted"/>
<dbReference type="RefSeq" id="YP_010676820.1">
    <property type="nucleotide sequence ID" value="NC_071015.1"/>
</dbReference>
<dbReference type="GeneID" id="77953185"/>
<dbReference type="Proteomes" id="UP000828443">
    <property type="component" value="Segment"/>
</dbReference>
<reference evidence="1" key="1">
    <citation type="journal article" date="2021" name="Viruses">
        <title>Novel Viruses That Lyse Plant and Human Strains of Kosakonia cowanii.</title>
        <authorList>
            <person name="Petrzik K."/>
            <person name="Brazdova S."/>
            <person name="Krawczyk K."/>
        </authorList>
    </citation>
    <scope>NUCLEOTIDE SEQUENCE</scope>
</reference>
<organism evidence="1 2">
    <name type="scientific">Kosakonia phage Kc263</name>
    <dbReference type="NCBI Taxonomy" id="2863194"/>
    <lineage>
        <taxon>Viruses</taxon>
        <taxon>Duplodnaviria</taxon>
        <taxon>Heunggongvirae</taxon>
        <taxon>Uroviricota</taxon>
        <taxon>Caudoviricetes</taxon>
        <taxon>Chimalliviridae</taxon>
        <taxon>Branisovskavirus</taxon>
        <taxon>Branisovskavirus Kc263</taxon>
    </lineage>
</organism>
<evidence type="ECO:0000313" key="2">
    <source>
        <dbReference type="Proteomes" id="UP000828443"/>
    </source>
</evidence>
<sequence length="183" mass="20457">MPLTSAGVIPELAPVTYKFKIPQLADYFEGLSTEQSHVVIEGVLNIVFARPTPDQSGLALEGDPLQDDDEDLLDHEQQIITDVAFAIYAHQLGINAGFGEIDGLAMVSIEPEEDFENSQLYGQLEMMFRSILNKMSAEIAEDRFNQDVATLYEEMSFFNRIELYSHNYNTTTEILTVTLAATL</sequence>
<dbReference type="KEGG" id="vg:77953185"/>
<accession>A0AAE7WFN1</accession>
<name>A0AAE7WFN1_9CAUD</name>
<evidence type="ECO:0000313" key="1">
    <source>
        <dbReference type="EMBL" id="QYN80008.1"/>
    </source>
</evidence>
<keyword evidence="2" id="KW-1185">Reference proteome</keyword>